<keyword evidence="6" id="KW-0687">Ribonucleoprotein</keyword>
<protein>
    <recommendedName>
        <fullName evidence="7">Small ribosomal subunit protein mS29</fullName>
    </recommendedName>
</protein>
<dbReference type="RefSeq" id="XP_012647821.1">
    <property type="nucleotide sequence ID" value="XM_012792367.1"/>
</dbReference>
<dbReference type="InterPro" id="IPR019368">
    <property type="entry name" value="Ribosomal_mS29"/>
</dbReference>
<evidence type="ECO:0000256" key="3">
    <source>
        <dbReference type="ARBA" id="ARBA00022946"/>
    </source>
</evidence>
<reference evidence="8 9" key="1">
    <citation type="journal article" date="2012" name="Nucleic Acids Res.">
        <title>Sequencing of the smallest Apicomplexan genome from the human pathogen Babesia microti.</title>
        <authorList>
            <person name="Cornillot E."/>
            <person name="Hadj-Kaddour K."/>
            <person name="Dassouli A."/>
            <person name="Noel B."/>
            <person name="Ranwez V."/>
            <person name="Vacherie B."/>
            <person name="Augagneur Y."/>
            <person name="Bres V."/>
            <person name="Duclos A."/>
            <person name="Randazzo S."/>
            <person name="Carcy B."/>
            <person name="Debierre-Grockiego F."/>
            <person name="Delbecq S."/>
            <person name="Moubri-Menage K."/>
            <person name="Shams-Eldin H."/>
            <person name="Usmani-Brown S."/>
            <person name="Bringaud F."/>
            <person name="Wincker P."/>
            <person name="Vivares C.P."/>
            <person name="Schwarz R.T."/>
            <person name="Schetters T.P."/>
            <person name="Krause P.J."/>
            <person name="Gorenflot A."/>
            <person name="Berry V."/>
            <person name="Barbe V."/>
            <person name="Ben Mamoun C."/>
        </authorList>
    </citation>
    <scope>NUCLEOTIDE SEQUENCE [LARGE SCALE GENOMIC DNA]</scope>
    <source>
        <strain evidence="8 9">RI</strain>
    </source>
</reference>
<evidence type="ECO:0000256" key="6">
    <source>
        <dbReference type="ARBA" id="ARBA00023274"/>
    </source>
</evidence>
<evidence type="ECO:0000256" key="2">
    <source>
        <dbReference type="ARBA" id="ARBA00009863"/>
    </source>
</evidence>
<comment type="similarity">
    <text evidence="2">Belongs to the mitochondrion-specific ribosomal protein mS29 family.</text>
</comment>
<name>I7J5U2_BABMR</name>
<dbReference type="KEGG" id="bmic:BMR1_02g00230"/>
<evidence type="ECO:0000313" key="8">
    <source>
        <dbReference type="EMBL" id="CCF73212.1"/>
    </source>
</evidence>
<dbReference type="OrthoDB" id="274828at2759"/>
<dbReference type="AlphaFoldDB" id="I7J5U2"/>
<dbReference type="GeneID" id="24423836"/>
<evidence type="ECO:0000256" key="5">
    <source>
        <dbReference type="ARBA" id="ARBA00023128"/>
    </source>
</evidence>
<keyword evidence="9" id="KW-1185">Reference proteome</keyword>
<accession>I7J5U2</accession>
<dbReference type="OMA" id="NGWIPSY"/>
<dbReference type="PANTHER" id="PTHR12810">
    <property type="entry name" value="MITOCHONDRIAL 28S RIBOSOMAL PROTEIN S29"/>
    <property type="match status" value="1"/>
</dbReference>
<sequence length="456" mass="52271">MRVLGRTSRSAGSQLSKLAAATSLVESRYPLTENTFREYGIKEGLLPKHLTLSNVAPFNQANVYLESPLHFSMNDCGKVAKFDTEELNRYLPEGLCGELTKDMTMLPENQPLGIVSRKTTMDLISQLSQYQASVSIAANGFLLDGKRGSGKSSILNHVVLWARQNGWLVIFEPDVSRYCREIGEIKRSNANIFIQSDFAANLLARIKESNGELLKKIPLNSKIFGLTSLDGSNVRYARRAFDPLIQKIIAQDLEDFQGDIDLERLRLWHKYRNDFKLPSIKMHLQPNTLLDIAEFGASNPPLANQALYELFEQLKQQTYYPLLIAIDKWNECFPVSEYLSVKYQGTKYHGWIPGYNLSIPRLFCRWDGSSYRRGLKIVATSWNRYKRRKFNPLLLGIRTNEIRTVRNFTPMEFGNYVANMHFNGTLHDFPPDKVPYYYMMSDGNGFEARRLLALLY</sequence>
<dbReference type="GO" id="GO:0005763">
    <property type="term" value="C:mitochondrial small ribosomal subunit"/>
    <property type="evidence" value="ECO:0007669"/>
    <property type="project" value="TreeGrafter"/>
</dbReference>
<evidence type="ECO:0000256" key="7">
    <source>
        <dbReference type="ARBA" id="ARBA00035140"/>
    </source>
</evidence>
<proteinExistence type="inferred from homology"/>
<keyword evidence="4" id="KW-0689">Ribosomal protein</keyword>
<dbReference type="Pfam" id="PF10236">
    <property type="entry name" value="DAP3"/>
    <property type="match status" value="1"/>
</dbReference>
<dbReference type="GO" id="GO:0003735">
    <property type="term" value="F:structural constituent of ribosome"/>
    <property type="evidence" value="ECO:0007669"/>
    <property type="project" value="TreeGrafter"/>
</dbReference>
<keyword evidence="5" id="KW-0496">Mitochondrion</keyword>
<organism evidence="8 9">
    <name type="scientific">Babesia microti (strain RI)</name>
    <dbReference type="NCBI Taxonomy" id="1133968"/>
    <lineage>
        <taxon>Eukaryota</taxon>
        <taxon>Sar</taxon>
        <taxon>Alveolata</taxon>
        <taxon>Apicomplexa</taxon>
        <taxon>Aconoidasida</taxon>
        <taxon>Piroplasmida</taxon>
        <taxon>Babesiidae</taxon>
        <taxon>Babesia</taxon>
    </lineage>
</organism>
<evidence type="ECO:0000256" key="4">
    <source>
        <dbReference type="ARBA" id="ARBA00022980"/>
    </source>
</evidence>
<gene>
    <name evidence="8" type="ORF">BMR1_02g00230</name>
</gene>
<evidence type="ECO:0000313" key="9">
    <source>
        <dbReference type="Proteomes" id="UP000002899"/>
    </source>
</evidence>
<dbReference type="VEuPathDB" id="PiroplasmaDB:BMR1_02g00230"/>
<dbReference type="Proteomes" id="UP000002899">
    <property type="component" value="Chromosome II"/>
</dbReference>
<evidence type="ECO:0000256" key="1">
    <source>
        <dbReference type="ARBA" id="ARBA00004173"/>
    </source>
</evidence>
<dbReference type="PANTHER" id="PTHR12810:SF0">
    <property type="entry name" value="SMALL RIBOSOMAL SUBUNIT PROTEIN MS29"/>
    <property type="match status" value="1"/>
</dbReference>
<reference evidence="8 9" key="3">
    <citation type="journal article" date="2016" name="Sci. Rep.">
        <title>Genome-wide diversity and gene expression profiling of Babesia microti isolates identify polymorphic genes that mediate host-pathogen interactions.</title>
        <authorList>
            <person name="Silva J.C."/>
            <person name="Cornillot E."/>
            <person name="McCracken C."/>
            <person name="Usmani-Brown S."/>
            <person name="Dwivedi A."/>
            <person name="Ifeonu O.O."/>
            <person name="Crabtree J."/>
            <person name="Gotia H.T."/>
            <person name="Virji A.Z."/>
            <person name="Reynes C."/>
            <person name="Colinge J."/>
            <person name="Kumar V."/>
            <person name="Lawres L."/>
            <person name="Pazzi J.E."/>
            <person name="Pablo J.V."/>
            <person name="Hung C."/>
            <person name="Brancato J."/>
            <person name="Kumari P."/>
            <person name="Orvis J."/>
            <person name="Tretina K."/>
            <person name="Chibucos M."/>
            <person name="Ott S."/>
            <person name="Sadzewicz L."/>
            <person name="Sengamalay N."/>
            <person name="Shetty A.C."/>
            <person name="Su Q."/>
            <person name="Tallon L."/>
            <person name="Fraser C.M."/>
            <person name="Frutos R."/>
            <person name="Molina D.M."/>
            <person name="Krause P.J."/>
            <person name="Ben Mamoun C."/>
        </authorList>
    </citation>
    <scope>NUCLEOTIDE SEQUENCE [LARGE SCALE GENOMIC DNA]</scope>
    <source>
        <strain evidence="8 9">RI</strain>
    </source>
</reference>
<keyword evidence="3" id="KW-0809">Transit peptide</keyword>
<dbReference type="EMBL" id="FO082872">
    <property type="protein sequence ID" value="CCF73212.1"/>
    <property type="molecule type" value="Genomic_DNA"/>
</dbReference>
<comment type="subcellular location">
    <subcellularLocation>
        <location evidence="1">Mitochondrion</location>
    </subcellularLocation>
</comment>
<reference evidence="8 9" key="2">
    <citation type="journal article" date="2013" name="PLoS ONE">
        <title>Whole genome mapping and re-organization of the nuclear and mitochondrial genomes of Babesia microti isolates.</title>
        <authorList>
            <person name="Cornillot E."/>
            <person name="Dassouli A."/>
            <person name="Garg A."/>
            <person name="Pachikara N."/>
            <person name="Randazzo S."/>
            <person name="Depoix D."/>
            <person name="Carcy B."/>
            <person name="Delbecq S."/>
            <person name="Frutos R."/>
            <person name="Silva J.C."/>
            <person name="Sutton R."/>
            <person name="Krause P.J."/>
            <person name="Mamoun C.B."/>
        </authorList>
    </citation>
    <scope>NUCLEOTIDE SEQUENCE [LARGE SCALE GENOMIC DNA]</scope>
    <source>
        <strain evidence="8 9">RI</strain>
    </source>
</reference>